<accession>A0A3B0R5E3</accession>
<dbReference type="Gene3D" id="3.40.50.1970">
    <property type="match status" value="1"/>
</dbReference>
<dbReference type="EC" id="5.4.99.18" evidence="5"/>
<dbReference type="HAMAP" id="MF_01929">
    <property type="entry name" value="PurE_classI"/>
    <property type="match status" value="1"/>
</dbReference>
<keyword evidence="1" id="KW-0658">Purine biosynthesis</keyword>
<dbReference type="SMART" id="SM01001">
    <property type="entry name" value="AIRC"/>
    <property type="match status" value="1"/>
</dbReference>
<dbReference type="AlphaFoldDB" id="A0A3B0R5E3"/>
<proteinExistence type="inferred from homology"/>
<sequence length="177" mass="18514">MTKATAKAKSKKPLPKVLILMGSDSDLPVMEEASKVFDGFAIPYEMTVSSAHRTPERTLKLASGAEKRGIKIIIAGAGAAAHLAGFIASQTTLPVIGIPIDATAMRGLDALLATVQMPGGVPVATMAIGKAGAKNAGLFASEILALSDKRLAQKLKLDRQAQARKVEAKAKNLNKER</sequence>
<keyword evidence="2 5" id="KW-0413">Isomerase</keyword>
<dbReference type="PANTHER" id="PTHR23046">
    <property type="entry name" value="PHOSPHORIBOSYLAMINOIMIDAZOLE CARBOXYLASE CATALYTIC SUBUNIT"/>
    <property type="match status" value="1"/>
</dbReference>
<dbReference type="GO" id="GO:0034023">
    <property type="term" value="F:5-(carboxyamino)imidazole ribonucleotide mutase activity"/>
    <property type="evidence" value="ECO:0007669"/>
    <property type="project" value="UniProtKB-EC"/>
</dbReference>
<dbReference type="Pfam" id="PF00731">
    <property type="entry name" value="AIRC"/>
    <property type="match status" value="1"/>
</dbReference>
<feature type="domain" description="PurE" evidence="4">
    <location>
        <begin position="15"/>
        <end position="166"/>
    </location>
</feature>
<name>A0A3B0R5E3_9ZZZZ</name>
<gene>
    <name evidence="5" type="ORF">MNBD_DELTA01-1334</name>
</gene>
<dbReference type="PIRSF" id="PIRSF001338">
    <property type="entry name" value="AIR_carboxylase"/>
    <property type="match status" value="1"/>
</dbReference>
<protein>
    <submittedName>
        <fullName evidence="5">N5-carboxyaminoimidazole ribonucleotide mutase</fullName>
        <ecNumber evidence="5">5.4.99.18</ecNumber>
    </submittedName>
</protein>
<dbReference type="NCBIfam" id="TIGR01162">
    <property type="entry name" value="purE"/>
    <property type="match status" value="1"/>
</dbReference>
<dbReference type="SUPFAM" id="SSF52255">
    <property type="entry name" value="N5-CAIR mutase (phosphoribosylaminoimidazole carboxylase, PurE)"/>
    <property type="match status" value="1"/>
</dbReference>
<evidence type="ECO:0000256" key="2">
    <source>
        <dbReference type="ARBA" id="ARBA00023235"/>
    </source>
</evidence>
<dbReference type="InterPro" id="IPR033747">
    <property type="entry name" value="PurE_ClassI"/>
</dbReference>
<evidence type="ECO:0000259" key="4">
    <source>
        <dbReference type="SMART" id="SM01001"/>
    </source>
</evidence>
<dbReference type="PANTHER" id="PTHR23046:SF2">
    <property type="entry name" value="PHOSPHORIBOSYLAMINOIMIDAZOLE CARBOXYLASE"/>
    <property type="match status" value="1"/>
</dbReference>
<evidence type="ECO:0000313" key="5">
    <source>
        <dbReference type="EMBL" id="VAV84296.1"/>
    </source>
</evidence>
<dbReference type="GO" id="GO:0006189">
    <property type="term" value="P:'de novo' IMP biosynthetic process"/>
    <property type="evidence" value="ECO:0007669"/>
    <property type="project" value="InterPro"/>
</dbReference>
<dbReference type="EMBL" id="UOEA01000064">
    <property type="protein sequence ID" value="VAV84296.1"/>
    <property type="molecule type" value="Genomic_DNA"/>
</dbReference>
<dbReference type="InterPro" id="IPR024694">
    <property type="entry name" value="PurE_prokaryotes"/>
</dbReference>
<dbReference type="InterPro" id="IPR000031">
    <property type="entry name" value="PurE_dom"/>
</dbReference>
<reference evidence="5" key="1">
    <citation type="submission" date="2018-06" db="EMBL/GenBank/DDBJ databases">
        <authorList>
            <person name="Zhirakovskaya E."/>
        </authorList>
    </citation>
    <scope>NUCLEOTIDE SEQUENCE</scope>
</reference>
<organism evidence="5">
    <name type="scientific">hydrothermal vent metagenome</name>
    <dbReference type="NCBI Taxonomy" id="652676"/>
    <lineage>
        <taxon>unclassified sequences</taxon>
        <taxon>metagenomes</taxon>
        <taxon>ecological metagenomes</taxon>
    </lineage>
</organism>
<evidence type="ECO:0000256" key="3">
    <source>
        <dbReference type="ARBA" id="ARBA00025704"/>
    </source>
</evidence>
<comment type="pathway">
    <text evidence="3">Purine metabolism.</text>
</comment>
<evidence type="ECO:0000256" key="1">
    <source>
        <dbReference type="ARBA" id="ARBA00022755"/>
    </source>
</evidence>